<name>A0AAD5DWG5_9CHLO</name>
<dbReference type="InterPro" id="IPR003742">
    <property type="entry name" value="RlmH-like"/>
</dbReference>
<keyword evidence="7" id="KW-1185">Reference proteome</keyword>
<evidence type="ECO:0000313" key="6">
    <source>
        <dbReference type="EMBL" id="KAI7841589.1"/>
    </source>
</evidence>
<evidence type="ECO:0000256" key="2">
    <source>
        <dbReference type="ARBA" id="ARBA00022679"/>
    </source>
</evidence>
<keyword evidence="3" id="KW-0949">S-adenosyl-L-methionine</keyword>
<dbReference type="PANTHER" id="PTHR33603:SF1">
    <property type="entry name" value="RIBOSOMAL RNA LARGE SUBUNIT METHYLTRANSFERASE H"/>
    <property type="match status" value="1"/>
</dbReference>
<keyword evidence="2" id="KW-0808">Transferase</keyword>
<comment type="caution">
    <text evidence="6">The sequence shown here is derived from an EMBL/GenBank/DDBJ whole genome shotgun (WGS) entry which is preliminary data.</text>
</comment>
<dbReference type="PANTHER" id="PTHR33603">
    <property type="entry name" value="METHYLTRANSFERASE"/>
    <property type="match status" value="1"/>
</dbReference>
<dbReference type="InterPro" id="IPR029028">
    <property type="entry name" value="Alpha/beta_knot_MTases"/>
</dbReference>
<protein>
    <recommendedName>
        <fullName evidence="8">RNA methyltransferase</fullName>
    </recommendedName>
</protein>
<accession>A0AAD5DWG5</accession>
<evidence type="ECO:0008006" key="8">
    <source>
        <dbReference type="Google" id="ProtNLM"/>
    </source>
</evidence>
<dbReference type="HAMAP" id="MF_00658">
    <property type="entry name" value="23SrRNA_methyltr_H"/>
    <property type="match status" value="1"/>
</dbReference>
<evidence type="ECO:0000313" key="7">
    <source>
        <dbReference type="Proteomes" id="UP001205105"/>
    </source>
</evidence>
<dbReference type="Gene3D" id="3.40.1280.10">
    <property type="match status" value="1"/>
</dbReference>
<evidence type="ECO:0000256" key="4">
    <source>
        <dbReference type="ARBA" id="ARBA00038303"/>
    </source>
</evidence>
<keyword evidence="1" id="KW-0489">Methyltransferase</keyword>
<dbReference type="CDD" id="cd18081">
    <property type="entry name" value="RlmH-like"/>
    <property type="match status" value="1"/>
</dbReference>
<dbReference type="AlphaFoldDB" id="A0AAD5DWG5"/>
<dbReference type="GO" id="GO:0008168">
    <property type="term" value="F:methyltransferase activity"/>
    <property type="evidence" value="ECO:0007669"/>
    <property type="project" value="UniProtKB-KW"/>
</dbReference>
<dbReference type="InterPro" id="IPR029026">
    <property type="entry name" value="tRNA_m1G_MTases_N"/>
</dbReference>
<dbReference type="Proteomes" id="UP001205105">
    <property type="component" value="Unassembled WGS sequence"/>
</dbReference>
<dbReference type="EMBL" id="JADXDR010000062">
    <property type="protein sequence ID" value="KAI7841589.1"/>
    <property type="molecule type" value="Genomic_DNA"/>
</dbReference>
<evidence type="ECO:0000256" key="3">
    <source>
        <dbReference type="ARBA" id="ARBA00022691"/>
    </source>
</evidence>
<dbReference type="SUPFAM" id="SSF75217">
    <property type="entry name" value="alpha/beta knot"/>
    <property type="match status" value="1"/>
</dbReference>
<comment type="similarity">
    <text evidence="4">Belongs to the RNA methyltransferase RlmH family.</text>
</comment>
<evidence type="ECO:0000256" key="1">
    <source>
        <dbReference type="ARBA" id="ARBA00022603"/>
    </source>
</evidence>
<reference evidence="6" key="1">
    <citation type="submission" date="2020-11" db="EMBL/GenBank/DDBJ databases">
        <title>Chlorella ohadii genome sequencing and assembly.</title>
        <authorList>
            <person name="Murik O."/>
            <person name="Treves H."/>
            <person name="Kedem I."/>
            <person name="Shotland Y."/>
            <person name="Kaplan A."/>
        </authorList>
    </citation>
    <scope>NUCLEOTIDE SEQUENCE</scope>
    <source>
        <strain evidence="6">1</strain>
    </source>
</reference>
<organism evidence="6 7">
    <name type="scientific">Chlorella ohadii</name>
    <dbReference type="NCBI Taxonomy" id="2649997"/>
    <lineage>
        <taxon>Eukaryota</taxon>
        <taxon>Viridiplantae</taxon>
        <taxon>Chlorophyta</taxon>
        <taxon>core chlorophytes</taxon>
        <taxon>Trebouxiophyceae</taxon>
        <taxon>Chlorellales</taxon>
        <taxon>Chlorellaceae</taxon>
        <taxon>Chlorella clade</taxon>
        <taxon>Chlorella</taxon>
    </lineage>
</organism>
<evidence type="ECO:0000256" key="5">
    <source>
        <dbReference type="SAM" id="MobiDB-lite"/>
    </source>
</evidence>
<gene>
    <name evidence="6" type="ORF">COHA_004759</name>
</gene>
<feature type="region of interest" description="Disordered" evidence="5">
    <location>
        <begin position="1"/>
        <end position="34"/>
    </location>
</feature>
<dbReference type="GO" id="GO:0032259">
    <property type="term" value="P:methylation"/>
    <property type="evidence" value="ECO:0007669"/>
    <property type="project" value="UniProtKB-KW"/>
</dbReference>
<dbReference type="Pfam" id="PF02590">
    <property type="entry name" value="SPOUT_MTase"/>
    <property type="match status" value="1"/>
</dbReference>
<proteinExistence type="inferred from homology"/>
<sequence>MQRALPLPPLAAARATPPAPAAQQQQQQASSSLARSVRPIPITVLTVSKGGSKGAELMAKEWADKLRRYTALTELQIKPNPKNAKETAVAVQHEGERVLKAIQPSDRVILLDERGRDLTSEDLARLLAQASDQSWPSLVFCIGGPFGHSPAVRARGNETIRLSKMVLNHQVAHVVLLEQLYRAWTILRGEPYHH</sequence>
<dbReference type="GO" id="GO:0006364">
    <property type="term" value="P:rRNA processing"/>
    <property type="evidence" value="ECO:0007669"/>
    <property type="project" value="InterPro"/>
</dbReference>